<protein>
    <submittedName>
        <fullName evidence="3">HTH cro/C1-type domain-containing protein</fullName>
    </submittedName>
</protein>
<dbReference type="AlphaFoldDB" id="A0AA86MYZ4"/>
<evidence type="ECO:0000259" key="2">
    <source>
        <dbReference type="Pfam" id="PF13443"/>
    </source>
</evidence>
<evidence type="ECO:0000256" key="1">
    <source>
        <dbReference type="SAM" id="MobiDB-lite"/>
    </source>
</evidence>
<evidence type="ECO:0000313" key="3">
    <source>
        <dbReference type="EMBL" id="CAI4031658.1"/>
    </source>
</evidence>
<dbReference type="KEGG" id="nti:DNFV4_02077"/>
<evidence type="ECO:0000313" key="4">
    <source>
        <dbReference type="Proteomes" id="UP001179121"/>
    </source>
</evidence>
<proteinExistence type="predicted"/>
<feature type="domain" description="HTH cro/C1-type" evidence="2">
    <location>
        <begin position="10"/>
        <end position="76"/>
    </location>
</feature>
<keyword evidence="4" id="KW-1185">Reference proteome</keyword>
<sequence>MTKKMAAEWNLKKVMEQHHFHSTTELVPMLAQRGVQLSRIQVYRLVAQAPLRLTLDLLAALCDIFACTPNDLITIKQVDRQERKKLAAAGETKSSGRLSLIKTRVHRPK</sequence>
<dbReference type="RefSeq" id="WP_053380500.1">
    <property type="nucleotide sequence ID" value="NZ_OX365700.1"/>
</dbReference>
<accession>A0AA86MYZ4</accession>
<gene>
    <name evidence="3" type="ORF">DNFV4_02077</name>
</gene>
<dbReference type="Pfam" id="PF13443">
    <property type="entry name" value="HTH_26"/>
    <property type="match status" value="1"/>
</dbReference>
<dbReference type="Proteomes" id="UP001179121">
    <property type="component" value="Chromosome"/>
</dbReference>
<dbReference type="EMBL" id="OX365700">
    <property type="protein sequence ID" value="CAI4031658.1"/>
    <property type="molecule type" value="Genomic_DNA"/>
</dbReference>
<feature type="region of interest" description="Disordered" evidence="1">
    <location>
        <begin position="86"/>
        <end position="109"/>
    </location>
</feature>
<reference evidence="3" key="1">
    <citation type="submission" date="2022-10" db="EMBL/GenBank/DDBJ databases">
        <authorList>
            <person name="Koch H."/>
        </authorList>
    </citation>
    <scope>NUCLEOTIDE SEQUENCE</scope>
    <source>
        <strain evidence="3">DNF</strain>
    </source>
</reference>
<name>A0AA86MYZ4_9BACT</name>
<dbReference type="InterPro" id="IPR001387">
    <property type="entry name" value="Cro/C1-type_HTH"/>
</dbReference>
<organism evidence="3 4">
    <name type="scientific">Nitrospira tepida</name>
    <dbReference type="NCBI Taxonomy" id="2973512"/>
    <lineage>
        <taxon>Bacteria</taxon>
        <taxon>Pseudomonadati</taxon>
        <taxon>Nitrospirota</taxon>
        <taxon>Nitrospiria</taxon>
        <taxon>Nitrospirales</taxon>
        <taxon>Nitrospiraceae</taxon>
        <taxon>Nitrospira</taxon>
    </lineage>
</organism>